<dbReference type="EMBL" id="AP031322">
    <property type="protein sequence ID" value="BFH74636.1"/>
    <property type="molecule type" value="Genomic_DNA"/>
</dbReference>
<gene>
    <name evidence="1" type="ORF">SJAV_25800</name>
</gene>
<name>A0AAT9GVG1_9CREN</name>
<dbReference type="RefSeq" id="WP_369610132.1">
    <property type="nucleotide sequence ID" value="NZ_AP031322.1"/>
</dbReference>
<organism evidence="1">
    <name type="scientific">Sulfurisphaera javensis</name>
    <dbReference type="NCBI Taxonomy" id="2049879"/>
    <lineage>
        <taxon>Archaea</taxon>
        <taxon>Thermoproteota</taxon>
        <taxon>Thermoprotei</taxon>
        <taxon>Sulfolobales</taxon>
        <taxon>Sulfolobaceae</taxon>
        <taxon>Sulfurisphaera</taxon>
    </lineage>
</organism>
<dbReference type="KEGG" id="sjv:SJAV_25800"/>
<proteinExistence type="predicted"/>
<dbReference type="AlphaFoldDB" id="A0AAT9GVG1"/>
<dbReference type="GeneID" id="92355536"/>
<evidence type="ECO:0000313" key="1">
    <source>
        <dbReference type="EMBL" id="BFH74636.1"/>
    </source>
</evidence>
<sequence>MAKHKVVIGFIPFFATPDGQVVEAVYNLWKDKEYVLDLETDPIDAAYQVKNLEPEHVLLVGSSRYAPDGISEKEFVLETNDPWEMLELIRPGLDGRYYVEDVAYGILIFGGYKKVYAIYYKGDYTQEMIDKLNKKVEEKVQWLSKL</sequence>
<protein>
    <submittedName>
        <fullName evidence="1">Uncharacterized protein</fullName>
    </submittedName>
</protein>
<accession>A0AAT9GVG1</accession>
<reference evidence="1" key="1">
    <citation type="submission" date="2024-03" db="EMBL/GenBank/DDBJ databases">
        <title>Complete genome sequence of Sulfurisphaera javensis strain KD-1.</title>
        <authorList>
            <person name="Sakai H."/>
            <person name="Nur N."/>
            <person name="Suwanto A."/>
            <person name="Kurosawa N."/>
        </authorList>
    </citation>
    <scope>NUCLEOTIDE SEQUENCE</scope>
    <source>
        <strain evidence="1">KD-1</strain>
    </source>
</reference>